<evidence type="ECO:0000313" key="4">
    <source>
        <dbReference type="Proteomes" id="UP000828390"/>
    </source>
</evidence>
<reference evidence="3" key="2">
    <citation type="submission" date="2020-11" db="EMBL/GenBank/DDBJ databases">
        <authorList>
            <person name="McCartney M.A."/>
            <person name="Auch B."/>
            <person name="Kono T."/>
            <person name="Mallez S."/>
            <person name="Becker A."/>
            <person name="Gohl D.M."/>
            <person name="Silverstein K.A.T."/>
            <person name="Koren S."/>
            <person name="Bechman K.B."/>
            <person name="Herman A."/>
            <person name="Abrahante J.E."/>
            <person name="Garbe J."/>
        </authorList>
    </citation>
    <scope>NUCLEOTIDE SEQUENCE</scope>
    <source>
        <strain evidence="3">Duluth1</strain>
        <tissue evidence="3">Whole animal</tissue>
    </source>
</reference>
<evidence type="ECO:0000256" key="1">
    <source>
        <dbReference type="ARBA" id="ARBA00023002"/>
    </source>
</evidence>
<dbReference type="Gene3D" id="3.40.50.80">
    <property type="entry name" value="Nucleotide-binding domain of ferredoxin-NADP reductase (FNR) module"/>
    <property type="match status" value="1"/>
</dbReference>
<dbReference type="EMBL" id="JAIWYP010000008">
    <property type="protein sequence ID" value="KAH3782912.1"/>
    <property type="molecule type" value="Genomic_DNA"/>
</dbReference>
<keyword evidence="1" id="KW-0560">Oxidoreductase</keyword>
<organism evidence="3 4">
    <name type="scientific">Dreissena polymorpha</name>
    <name type="common">Zebra mussel</name>
    <name type="synonym">Mytilus polymorpha</name>
    <dbReference type="NCBI Taxonomy" id="45954"/>
    <lineage>
        <taxon>Eukaryota</taxon>
        <taxon>Metazoa</taxon>
        <taxon>Spiralia</taxon>
        <taxon>Lophotrochozoa</taxon>
        <taxon>Mollusca</taxon>
        <taxon>Bivalvia</taxon>
        <taxon>Autobranchia</taxon>
        <taxon>Heteroconchia</taxon>
        <taxon>Euheterodonta</taxon>
        <taxon>Imparidentia</taxon>
        <taxon>Neoheterodontei</taxon>
        <taxon>Myida</taxon>
        <taxon>Dreissenoidea</taxon>
        <taxon>Dreissenidae</taxon>
        <taxon>Dreissena</taxon>
    </lineage>
</organism>
<keyword evidence="4" id="KW-1185">Reference proteome</keyword>
<dbReference type="AlphaFoldDB" id="A0A9D4ES03"/>
<dbReference type="InterPro" id="IPR039261">
    <property type="entry name" value="FNR_nucleotide-bd"/>
</dbReference>
<dbReference type="Proteomes" id="UP000828390">
    <property type="component" value="Unassembled WGS sequence"/>
</dbReference>
<accession>A0A9D4ES03</accession>
<reference evidence="3" key="1">
    <citation type="journal article" date="2019" name="bioRxiv">
        <title>The Genome of the Zebra Mussel, Dreissena polymorpha: A Resource for Invasive Species Research.</title>
        <authorList>
            <person name="McCartney M.A."/>
            <person name="Auch B."/>
            <person name="Kono T."/>
            <person name="Mallez S."/>
            <person name="Zhang Y."/>
            <person name="Obille A."/>
            <person name="Becker A."/>
            <person name="Abrahante J.E."/>
            <person name="Garbe J."/>
            <person name="Badalamenti J.P."/>
            <person name="Herman A."/>
            <person name="Mangelson H."/>
            <person name="Liachko I."/>
            <person name="Sullivan S."/>
            <person name="Sone E.D."/>
            <person name="Koren S."/>
            <person name="Silverstein K.A.T."/>
            <person name="Beckman K.B."/>
            <person name="Gohl D.M."/>
        </authorList>
    </citation>
    <scope>NUCLEOTIDE SEQUENCE</scope>
    <source>
        <strain evidence="3">Duluth1</strain>
        <tissue evidence="3">Whole animal</tissue>
    </source>
</reference>
<sequence length="74" mass="8668">MFQLYFIWVTGSQRHFEWLLDILKEVEAIDTKGMVSIDIFITQFFQNFDLRTAMLVGTVLVYTVCSNSNRIVTI</sequence>
<name>A0A9D4ES03_DREPO</name>
<dbReference type="Pfam" id="PF08030">
    <property type="entry name" value="NAD_binding_6"/>
    <property type="match status" value="1"/>
</dbReference>
<evidence type="ECO:0000313" key="3">
    <source>
        <dbReference type="EMBL" id="KAH3782912.1"/>
    </source>
</evidence>
<feature type="domain" description="Ferric reductase NAD binding" evidence="2">
    <location>
        <begin position="3"/>
        <end position="43"/>
    </location>
</feature>
<dbReference type="InterPro" id="IPR013121">
    <property type="entry name" value="Fe_red_NAD-bd_6"/>
</dbReference>
<gene>
    <name evidence="3" type="ORF">DPMN_160836</name>
</gene>
<dbReference type="GO" id="GO:0016491">
    <property type="term" value="F:oxidoreductase activity"/>
    <property type="evidence" value="ECO:0007669"/>
    <property type="project" value="UniProtKB-KW"/>
</dbReference>
<protein>
    <recommendedName>
        <fullName evidence="2">Ferric reductase NAD binding domain-containing protein</fullName>
    </recommendedName>
</protein>
<evidence type="ECO:0000259" key="2">
    <source>
        <dbReference type="Pfam" id="PF08030"/>
    </source>
</evidence>
<comment type="caution">
    <text evidence="3">The sequence shown here is derived from an EMBL/GenBank/DDBJ whole genome shotgun (WGS) entry which is preliminary data.</text>
</comment>
<proteinExistence type="predicted"/>